<evidence type="ECO:0000256" key="1">
    <source>
        <dbReference type="SAM" id="MobiDB-lite"/>
    </source>
</evidence>
<dbReference type="AlphaFoldDB" id="A0A9Q5FSY3"/>
<organism evidence="2 3">
    <name type="scientific">Pseudomonas fragi</name>
    <dbReference type="NCBI Taxonomy" id="296"/>
    <lineage>
        <taxon>Bacteria</taxon>
        <taxon>Pseudomonadati</taxon>
        <taxon>Pseudomonadota</taxon>
        <taxon>Gammaproteobacteria</taxon>
        <taxon>Pseudomonadales</taxon>
        <taxon>Pseudomonadaceae</taxon>
        <taxon>Pseudomonas</taxon>
    </lineage>
</organism>
<dbReference type="NCBIfam" id="TIGR03382">
    <property type="entry name" value="GC_trans_RRR"/>
    <property type="match status" value="1"/>
</dbReference>
<accession>A0A9Q5FSY3</accession>
<reference evidence="2 3" key="1">
    <citation type="journal article" date="2020" name="Front. Microbiol.">
        <title>Genetic Organization of the aprX-lipA2 Operon Affects the Proteolytic Potential of Pseudomonas Species in Milk.</title>
        <authorList>
            <person name="Maier C."/>
            <person name="Huptas C."/>
            <person name="von Neubeck M."/>
            <person name="Scherer S."/>
            <person name="Wenning M."/>
            <person name="Lucking G."/>
        </authorList>
    </citation>
    <scope>NUCLEOTIDE SEQUENCE [LARGE SCALE GENOMIC DNA]</scope>
    <source>
        <strain evidence="2 3">WS 5094</strain>
    </source>
</reference>
<dbReference type="Proteomes" id="UP000564604">
    <property type="component" value="Unassembled WGS sequence"/>
</dbReference>
<comment type="caution">
    <text evidence="2">The sequence shown here is derived from an EMBL/GenBank/DDBJ whole genome shotgun (WGS) entry which is preliminary data.</text>
</comment>
<sequence length="32" mass="3391">MPGWPARCSAAPGAPPTGPWAVALQAGHWRHR</sequence>
<gene>
    <name evidence="2" type="ORF">HBN89_22015</name>
</gene>
<name>A0A9Q5FSY3_PSEFR</name>
<evidence type="ECO:0000313" key="3">
    <source>
        <dbReference type="Proteomes" id="UP000564604"/>
    </source>
</evidence>
<dbReference type="RefSeq" id="WP_081481018.1">
    <property type="nucleotide sequence ID" value="NZ_JAAQZC010000001.1"/>
</dbReference>
<dbReference type="InterPro" id="IPR017756">
    <property type="entry name" value="TM_Gly-Cys-Arg_CS"/>
</dbReference>
<feature type="region of interest" description="Disordered" evidence="1">
    <location>
        <begin position="1"/>
        <end position="21"/>
    </location>
</feature>
<protein>
    <submittedName>
        <fullName evidence="2">Uncharacterized protein</fullName>
    </submittedName>
</protein>
<evidence type="ECO:0000313" key="2">
    <source>
        <dbReference type="EMBL" id="NNB51909.1"/>
    </source>
</evidence>
<proteinExistence type="predicted"/>
<dbReference type="EMBL" id="JAAQYX010000041">
    <property type="protein sequence ID" value="NNB51909.1"/>
    <property type="molecule type" value="Genomic_DNA"/>
</dbReference>